<evidence type="ECO:0000313" key="3">
    <source>
        <dbReference type="Proteomes" id="UP000653411"/>
    </source>
</evidence>
<dbReference type="GO" id="GO:0016887">
    <property type="term" value="F:ATP hydrolysis activity"/>
    <property type="evidence" value="ECO:0007669"/>
    <property type="project" value="InterPro"/>
</dbReference>
<dbReference type="GO" id="GO:0006355">
    <property type="term" value="P:regulation of DNA-templated transcription"/>
    <property type="evidence" value="ECO:0007669"/>
    <property type="project" value="InterPro"/>
</dbReference>
<dbReference type="InterPro" id="IPR049945">
    <property type="entry name" value="AAA_22"/>
</dbReference>
<dbReference type="InterPro" id="IPR000792">
    <property type="entry name" value="Tscrpt_reg_LuxR_C"/>
</dbReference>
<proteinExistence type="predicted"/>
<comment type="caution">
    <text evidence="2">The sequence shown here is derived from an EMBL/GenBank/DDBJ whole genome shotgun (WGS) entry which is preliminary data.</text>
</comment>
<evidence type="ECO:0000259" key="1">
    <source>
        <dbReference type="PROSITE" id="PS50043"/>
    </source>
</evidence>
<keyword evidence="3" id="KW-1185">Reference proteome</keyword>
<dbReference type="PRINTS" id="PR00364">
    <property type="entry name" value="DISEASERSIST"/>
</dbReference>
<dbReference type="EMBL" id="BMML01000047">
    <property type="protein sequence ID" value="GGN45497.1"/>
    <property type="molecule type" value="Genomic_DNA"/>
</dbReference>
<dbReference type="Pfam" id="PF13401">
    <property type="entry name" value="AAA_22"/>
    <property type="match status" value="1"/>
</dbReference>
<dbReference type="InterPro" id="IPR036388">
    <property type="entry name" value="WH-like_DNA-bd_sf"/>
</dbReference>
<feature type="domain" description="HTH luxR-type" evidence="1">
    <location>
        <begin position="650"/>
        <end position="715"/>
    </location>
</feature>
<dbReference type="PANTHER" id="PTHR47691">
    <property type="entry name" value="REGULATOR-RELATED"/>
    <property type="match status" value="1"/>
</dbReference>
<evidence type="ECO:0000313" key="2">
    <source>
        <dbReference type="EMBL" id="GGN45497.1"/>
    </source>
</evidence>
<dbReference type="Proteomes" id="UP000653411">
    <property type="component" value="Unassembled WGS sequence"/>
</dbReference>
<dbReference type="Gene3D" id="1.10.10.10">
    <property type="entry name" value="Winged helix-like DNA-binding domain superfamily/Winged helix DNA-binding domain"/>
    <property type="match status" value="1"/>
</dbReference>
<dbReference type="GO" id="GO:0003677">
    <property type="term" value="F:DNA binding"/>
    <property type="evidence" value="ECO:0007669"/>
    <property type="project" value="InterPro"/>
</dbReference>
<dbReference type="PANTHER" id="PTHR47691:SF3">
    <property type="entry name" value="HTH-TYPE TRANSCRIPTIONAL REGULATOR RV0890C-RELATED"/>
    <property type="match status" value="1"/>
</dbReference>
<dbReference type="SMART" id="SM00421">
    <property type="entry name" value="HTH_LUXR"/>
    <property type="match status" value="1"/>
</dbReference>
<organism evidence="2 3">
    <name type="scientific">Streptomyces fuscichromogenes</name>
    <dbReference type="NCBI Taxonomy" id="1324013"/>
    <lineage>
        <taxon>Bacteria</taxon>
        <taxon>Bacillati</taxon>
        <taxon>Actinomycetota</taxon>
        <taxon>Actinomycetes</taxon>
        <taxon>Kitasatosporales</taxon>
        <taxon>Streptomycetaceae</taxon>
        <taxon>Streptomyces</taxon>
    </lineage>
</organism>
<dbReference type="PROSITE" id="PS50043">
    <property type="entry name" value="HTH_LUXR_2"/>
    <property type="match status" value="1"/>
</dbReference>
<dbReference type="SUPFAM" id="SSF46894">
    <property type="entry name" value="C-terminal effector domain of the bipartite response regulators"/>
    <property type="match status" value="1"/>
</dbReference>
<dbReference type="SUPFAM" id="SSF48452">
    <property type="entry name" value="TPR-like"/>
    <property type="match status" value="1"/>
</dbReference>
<dbReference type="Gene3D" id="1.25.40.10">
    <property type="entry name" value="Tetratricopeptide repeat domain"/>
    <property type="match status" value="1"/>
</dbReference>
<dbReference type="SUPFAM" id="SSF52540">
    <property type="entry name" value="P-loop containing nucleoside triphosphate hydrolases"/>
    <property type="match status" value="1"/>
</dbReference>
<accession>A0A917XPI9</accession>
<dbReference type="Pfam" id="PF00196">
    <property type="entry name" value="GerE"/>
    <property type="match status" value="1"/>
</dbReference>
<dbReference type="InterPro" id="IPR011990">
    <property type="entry name" value="TPR-like_helical_dom_sf"/>
</dbReference>
<dbReference type="InterPro" id="IPR027417">
    <property type="entry name" value="P-loop_NTPase"/>
</dbReference>
<dbReference type="Gene3D" id="3.40.50.300">
    <property type="entry name" value="P-loop containing nucleotide triphosphate hydrolases"/>
    <property type="match status" value="1"/>
</dbReference>
<dbReference type="InterPro" id="IPR016032">
    <property type="entry name" value="Sig_transdc_resp-reg_C-effctor"/>
</dbReference>
<protein>
    <recommendedName>
        <fullName evidence="1">HTH luxR-type domain-containing protein</fullName>
    </recommendedName>
</protein>
<sequence length="761" mass="81672">MRGTRLLTLTGPVGVGKTRLALDIADREHRSGRYEVASVDLDGVSDPETALRRVASSTGVDGDGRHRAGDKEALLVLDNCEELLDSCGTVVRRSLARRPGLRVLATSREPLRLPGEAVYRLAGLSLPAAGPRIGLVDHLRSGAVQLFMDRARAVSPYYQLTKENASLIAEICARLDGLPLAIEMAALLVRVFPLEEINARLEDRLSLLSSGWRTASERHRSLRASLDWSYRLLTGDEQVLYRRLSALTDGFTAEAAAAVAADSILAPESVPELLAQLESKSVITAQTGRAGTGRFRFPESVRLHGHEQLLAEGEAHRAYSRSAVWLAELAKPLSLHAVIRPQTVRALAEERGNLSHVLARGAGSADDRLLLAGALALVEVSREPKEHHSVLVSEVLAGAGPDARHRDIALEGAAVLAGYREDLMEARRLAEQAASLARRRNSVSLSRVLLLLGTVRDLSGDQTGATMSYAQCLKVSRRDGDELMEAVCRNSIAWRLLEHGSADDAQHLVRMNLSLVRAQGSPGQLIASLHLAGALALEQNNTIAAERHFAESLRGDSMHPSQTAATMEGLAVTAVRNSRFERALRLFGVAETLGSSPLSVRRWWREQVTVARQVALRALPAARTEAALASGRALWNGSAATWPLGHDPDVPADSGPLSSREWHVVTLIQEGLTNRQIAEHLHLSVRTVETHVRNARSALGLRSRSHVAAWAAQNGPGTAAVGRSPGGTGRPQVAALVLPSGATTTGGPADPRGVVFCTYAA</sequence>
<gene>
    <name evidence="2" type="ORF">GCM10011578_097510</name>
</gene>
<reference evidence="2" key="2">
    <citation type="submission" date="2020-09" db="EMBL/GenBank/DDBJ databases">
        <authorList>
            <person name="Sun Q."/>
            <person name="Zhou Y."/>
        </authorList>
    </citation>
    <scope>NUCLEOTIDE SEQUENCE</scope>
    <source>
        <strain evidence="2">CGMCC 4.7110</strain>
    </source>
</reference>
<dbReference type="RefSeq" id="WP_189269435.1">
    <property type="nucleotide sequence ID" value="NZ_BMML01000047.1"/>
</dbReference>
<dbReference type="PRINTS" id="PR00038">
    <property type="entry name" value="HTHLUXR"/>
</dbReference>
<name>A0A917XPI9_9ACTN</name>
<dbReference type="CDD" id="cd06170">
    <property type="entry name" value="LuxR_C_like"/>
    <property type="match status" value="1"/>
</dbReference>
<dbReference type="AlphaFoldDB" id="A0A917XPI9"/>
<reference evidence="2" key="1">
    <citation type="journal article" date="2014" name="Int. J. Syst. Evol. Microbiol.">
        <title>Complete genome sequence of Corynebacterium casei LMG S-19264T (=DSM 44701T), isolated from a smear-ripened cheese.</title>
        <authorList>
            <consortium name="US DOE Joint Genome Institute (JGI-PGF)"/>
            <person name="Walter F."/>
            <person name="Albersmeier A."/>
            <person name="Kalinowski J."/>
            <person name="Ruckert C."/>
        </authorList>
    </citation>
    <scope>NUCLEOTIDE SEQUENCE</scope>
    <source>
        <strain evidence="2">CGMCC 4.7110</strain>
    </source>
</reference>